<evidence type="ECO:0000313" key="8">
    <source>
        <dbReference type="EMBL" id="OHA73475.1"/>
    </source>
</evidence>
<organism evidence="8 9">
    <name type="scientific">Candidatus Wildermuthbacteria bacterium RIFCSPLOWO2_01_FULL_48_16</name>
    <dbReference type="NCBI Taxonomy" id="1802461"/>
    <lineage>
        <taxon>Bacteria</taxon>
        <taxon>Candidatus Wildermuthiibacteriota</taxon>
    </lineage>
</organism>
<reference evidence="8 9" key="1">
    <citation type="journal article" date="2016" name="Nat. Commun.">
        <title>Thousands of microbial genomes shed light on interconnected biogeochemical processes in an aquifer system.</title>
        <authorList>
            <person name="Anantharaman K."/>
            <person name="Brown C.T."/>
            <person name="Hug L.A."/>
            <person name="Sharon I."/>
            <person name="Castelle C.J."/>
            <person name="Probst A.J."/>
            <person name="Thomas B.C."/>
            <person name="Singh A."/>
            <person name="Wilkins M.J."/>
            <person name="Karaoz U."/>
            <person name="Brodie E.L."/>
            <person name="Williams K.H."/>
            <person name="Hubbard S.S."/>
            <person name="Banfield J.F."/>
        </authorList>
    </citation>
    <scope>NUCLEOTIDE SEQUENCE [LARGE SCALE GENOMIC DNA]</scope>
</reference>
<dbReference type="EMBL" id="MHUG01000011">
    <property type="protein sequence ID" value="OHA73475.1"/>
    <property type="molecule type" value="Genomic_DNA"/>
</dbReference>
<feature type="domain" description="KOW" evidence="7">
    <location>
        <begin position="5"/>
        <end position="32"/>
    </location>
</feature>
<dbReference type="AlphaFoldDB" id="A0A1G2RKV0"/>
<dbReference type="SMART" id="SM00739">
    <property type="entry name" value="KOW"/>
    <property type="match status" value="1"/>
</dbReference>
<evidence type="ECO:0000256" key="2">
    <source>
        <dbReference type="ARBA" id="ARBA00022980"/>
    </source>
</evidence>
<comment type="function">
    <text evidence="5">One of the proteins that surrounds the polypeptide exit tunnel on the outside of the subunit.</text>
</comment>
<gene>
    <name evidence="5" type="primary">rplX</name>
    <name evidence="8" type="ORF">A3B24_03110</name>
</gene>
<dbReference type="Pfam" id="PF17136">
    <property type="entry name" value="ribosomal_L24"/>
    <property type="match status" value="1"/>
</dbReference>
<dbReference type="NCBIfam" id="TIGR01079">
    <property type="entry name" value="rplX_bact"/>
    <property type="match status" value="1"/>
</dbReference>
<dbReference type="InterPro" id="IPR014722">
    <property type="entry name" value="Rib_uL2_dom2"/>
</dbReference>
<dbReference type="Proteomes" id="UP000176917">
    <property type="component" value="Unassembled WGS sequence"/>
</dbReference>
<dbReference type="SUPFAM" id="SSF50104">
    <property type="entry name" value="Translation proteins SH3-like domain"/>
    <property type="match status" value="1"/>
</dbReference>
<dbReference type="Pfam" id="PF00467">
    <property type="entry name" value="KOW"/>
    <property type="match status" value="1"/>
</dbReference>
<dbReference type="STRING" id="1802461.A3B24_03110"/>
<evidence type="ECO:0000256" key="4">
    <source>
        <dbReference type="ARBA" id="ARBA00035206"/>
    </source>
</evidence>
<dbReference type="GO" id="GO:0005840">
    <property type="term" value="C:ribosome"/>
    <property type="evidence" value="ECO:0007669"/>
    <property type="project" value="UniProtKB-KW"/>
</dbReference>
<dbReference type="GO" id="GO:0006412">
    <property type="term" value="P:translation"/>
    <property type="evidence" value="ECO:0007669"/>
    <property type="project" value="UniProtKB-UniRule"/>
</dbReference>
<dbReference type="InterPro" id="IPR041988">
    <property type="entry name" value="Ribosomal_uL24_KOW"/>
</dbReference>
<dbReference type="InterPro" id="IPR005824">
    <property type="entry name" value="KOW"/>
</dbReference>
<comment type="caution">
    <text evidence="8">The sequence shown here is derived from an EMBL/GenBank/DDBJ whole genome shotgun (WGS) entry which is preliminary data.</text>
</comment>
<evidence type="ECO:0000313" key="9">
    <source>
        <dbReference type="Proteomes" id="UP000176917"/>
    </source>
</evidence>
<evidence type="ECO:0000259" key="7">
    <source>
        <dbReference type="SMART" id="SM00739"/>
    </source>
</evidence>
<evidence type="ECO:0000256" key="1">
    <source>
        <dbReference type="ARBA" id="ARBA00010618"/>
    </source>
</evidence>
<comment type="function">
    <text evidence="5">One of two assembly initiator proteins, it binds directly to the 5'-end of the 23S rRNA, where it nucleates assembly of the 50S subunit.</text>
</comment>
<name>A0A1G2RKV0_9BACT</name>
<keyword evidence="3 5" id="KW-0687">Ribonucleoprotein</keyword>
<dbReference type="GO" id="GO:0003735">
    <property type="term" value="F:structural constituent of ribosome"/>
    <property type="evidence" value="ECO:0007669"/>
    <property type="project" value="InterPro"/>
</dbReference>
<dbReference type="PROSITE" id="PS01108">
    <property type="entry name" value="RIBOSOMAL_L24"/>
    <property type="match status" value="1"/>
</dbReference>
<evidence type="ECO:0000256" key="3">
    <source>
        <dbReference type="ARBA" id="ARBA00023274"/>
    </source>
</evidence>
<keyword evidence="5" id="KW-0694">RNA-binding</keyword>
<dbReference type="InterPro" id="IPR005825">
    <property type="entry name" value="Ribosomal_uL24_CS"/>
</dbReference>
<dbReference type="PANTHER" id="PTHR12903">
    <property type="entry name" value="MITOCHONDRIAL RIBOSOMAL PROTEIN L24"/>
    <property type="match status" value="1"/>
</dbReference>
<protein>
    <recommendedName>
        <fullName evidence="4 5">Large ribosomal subunit protein uL24</fullName>
    </recommendedName>
</protein>
<evidence type="ECO:0000256" key="6">
    <source>
        <dbReference type="RuleBase" id="RU003477"/>
    </source>
</evidence>
<dbReference type="GO" id="GO:0019843">
    <property type="term" value="F:rRNA binding"/>
    <property type="evidence" value="ECO:0007669"/>
    <property type="project" value="UniProtKB-UniRule"/>
</dbReference>
<keyword evidence="5" id="KW-0699">rRNA-binding</keyword>
<proteinExistence type="inferred from homology"/>
<dbReference type="GO" id="GO:1990904">
    <property type="term" value="C:ribonucleoprotein complex"/>
    <property type="evidence" value="ECO:0007669"/>
    <property type="project" value="UniProtKB-KW"/>
</dbReference>
<keyword evidence="2 5" id="KW-0689">Ribosomal protein</keyword>
<evidence type="ECO:0000256" key="5">
    <source>
        <dbReference type="HAMAP-Rule" id="MF_01326"/>
    </source>
</evidence>
<accession>A0A1G2RKV0</accession>
<dbReference type="HAMAP" id="MF_01326_B">
    <property type="entry name" value="Ribosomal_uL24_B"/>
    <property type="match status" value="1"/>
</dbReference>
<comment type="similarity">
    <text evidence="1 5 6">Belongs to the universal ribosomal protein uL24 family.</text>
</comment>
<comment type="subunit">
    <text evidence="5">Part of the 50S ribosomal subunit.</text>
</comment>
<dbReference type="InterPro" id="IPR008991">
    <property type="entry name" value="Translation_prot_SH3-like_sf"/>
</dbReference>
<dbReference type="InterPro" id="IPR003256">
    <property type="entry name" value="Ribosomal_uL24"/>
</dbReference>
<dbReference type="InterPro" id="IPR057264">
    <property type="entry name" value="Ribosomal_uL24_C"/>
</dbReference>
<dbReference type="Gene3D" id="2.30.30.30">
    <property type="match status" value="1"/>
</dbReference>
<dbReference type="CDD" id="cd06089">
    <property type="entry name" value="KOW_RPL26"/>
    <property type="match status" value="1"/>
</dbReference>
<sequence length="104" mass="11579">MIKLKVKTGDTVLVISGKDRGRKGKITKVFPKAVKLIVEGMNMRKRHVKPRKSGEKGQIVSKEAPFSLSNVKLMCPKCQKAVRVGWKTVGQKKSRVCKKCGETI</sequence>